<keyword evidence="2" id="KW-1133">Transmembrane helix</keyword>
<gene>
    <name evidence="3" type="ORF">AMATHDRAFT_63064</name>
</gene>
<accession>A0A2A9NML1</accession>
<feature type="transmembrane region" description="Helical" evidence="2">
    <location>
        <begin position="162"/>
        <end position="180"/>
    </location>
</feature>
<feature type="compositionally biased region" description="Low complexity" evidence="1">
    <location>
        <begin position="1"/>
        <end position="17"/>
    </location>
</feature>
<reference evidence="3 4" key="1">
    <citation type="submission" date="2014-02" db="EMBL/GenBank/DDBJ databases">
        <title>Transposable element dynamics among asymbiotic and ectomycorrhizal Amanita fungi.</title>
        <authorList>
            <consortium name="DOE Joint Genome Institute"/>
            <person name="Hess J."/>
            <person name="Skrede I."/>
            <person name="Wolfe B."/>
            <person name="LaButti K."/>
            <person name="Ohm R.A."/>
            <person name="Grigoriev I.V."/>
            <person name="Pringle A."/>
        </authorList>
    </citation>
    <scope>NUCLEOTIDE SEQUENCE [LARGE SCALE GENOMIC DNA]</scope>
    <source>
        <strain evidence="3 4">SKay4041</strain>
    </source>
</reference>
<dbReference type="Proteomes" id="UP000242287">
    <property type="component" value="Unassembled WGS sequence"/>
</dbReference>
<organism evidence="3 4">
    <name type="scientific">Amanita thiersii Skay4041</name>
    <dbReference type="NCBI Taxonomy" id="703135"/>
    <lineage>
        <taxon>Eukaryota</taxon>
        <taxon>Fungi</taxon>
        <taxon>Dikarya</taxon>
        <taxon>Basidiomycota</taxon>
        <taxon>Agaricomycotina</taxon>
        <taxon>Agaricomycetes</taxon>
        <taxon>Agaricomycetidae</taxon>
        <taxon>Agaricales</taxon>
        <taxon>Pluteineae</taxon>
        <taxon>Amanitaceae</taxon>
        <taxon>Amanita</taxon>
    </lineage>
</organism>
<evidence type="ECO:0000313" key="3">
    <source>
        <dbReference type="EMBL" id="PFH49497.1"/>
    </source>
</evidence>
<evidence type="ECO:0000256" key="1">
    <source>
        <dbReference type="SAM" id="MobiDB-lite"/>
    </source>
</evidence>
<protein>
    <submittedName>
        <fullName evidence="3">Uncharacterized protein</fullName>
    </submittedName>
</protein>
<feature type="compositionally biased region" description="Acidic residues" evidence="1">
    <location>
        <begin position="59"/>
        <end position="68"/>
    </location>
</feature>
<keyword evidence="4" id="KW-1185">Reference proteome</keyword>
<dbReference type="EMBL" id="KZ302027">
    <property type="protein sequence ID" value="PFH49497.1"/>
    <property type="molecule type" value="Genomic_DNA"/>
</dbReference>
<evidence type="ECO:0000256" key="2">
    <source>
        <dbReference type="SAM" id="Phobius"/>
    </source>
</evidence>
<dbReference type="AlphaFoldDB" id="A0A2A9NML1"/>
<feature type="compositionally biased region" description="Low complexity" evidence="1">
    <location>
        <begin position="25"/>
        <end position="50"/>
    </location>
</feature>
<evidence type="ECO:0000313" key="4">
    <source>
        <dbReference type="Proteomes" id="UP000242287"/>
    </source>
</evidence>
<name>A0A2A9NML1_9AGAR</name>
<keyword evidence="2" id="KW-0812">Transmembrane</keyword>
<feature type="region of interest" description="Disordered" evidence="1">
    <location>
        <begin position="1"/>
        <end position="106"/>
    </location>
</feature>
<proteinExistence type="predicted"/>
<sequence length="181" mass="19075">MPTSSSPSTSLINPSTRLRSRSCSRSRSYSSASAESASTATTNTTTTTTTMTMYSPCESVEESGEDGDDLWKGYSHGIIGTSGGDKWGPSSSNRGGNAGSGNSGKGRACALQRMMRRGIELGDWFKYWGAGSGRAESDDVDLGAVVAAVRRQGGGEVGEVGVWMRVTSIIGLVMVFYVLFR</sequence>
<keyword evidence="2" id="KW-0472">Membrane</keyword>